<dbReference type="GO" id="GO:0046872">
    <property type="term" value="F:metal ion binding"/>
    <property type="evidence" value="ECO:0007669"/>
    <property type="project" value="UniProtKB-KW"/>
</dbReference>
<dbReference type="Proteomes" id="UP000677875">
    <property type="component" value="Unassembled WGS sequence"/>
</dbReference>
<comment type="caution">
    <text evidence="6">The sequence shown here is derived from an EMBL/GenBank/DDBJ whole genome shotgun (WGS) entry which is preliminary data.</text>
</comment>
<dbReference type="AlphaFoldDB" id="A0A941B6X9"/>
<dbReference type="PRINTS" id="PR00116">
    <property type="entry name" value="ARGINASE"/>
</dbReference>
<dbReference type="EMBL" id="JAGPNL010000002">
    <property type="protein sequence ID" value="MBQ0826858.1"/>
    <property type="molecule type" value="Genomic_DNA"/>
</dbReference>
<feature type="binding site" evidence="4">
    <location>
        <position position="285"/>
    </location>
    <ligand>
        <name>Mn(2+)</name>
        <dbReference type="ChEBI" id="CHEBI:29035"/>
        <label>1</label>
    </ligand>
</feature>
<comment type="cofactor">
    <cofactor evidence="4">
        <name>Mn(2+)</name>
        <dbReference type="ChEBI" id="CHEBI:29035"/>
    </cofactor>
    <text evidence="4">Binds 2 manganese ions per subunit.</text>
</comment>
<dbReference type="PANTHER" id="PTHR11358:SF26">
    <property type="entry name" value="GUANIDINO ACID HYDROLASE, MITOCHONDRIAL"/>
    <property type="match status" value="1"/>
</dbReference>
<dbReference type="Pfam" id="PF00491">
    <property type="entry name" value="Arginase"/>
    <property type="match status" value="1"/>
</dbReference>
<evidence type="ECO:0000256" key="4">
    <source>
        <dbReference type="PIRSR" id="PIRSR036979-1"/>
    </source>
</evidence>
<dbReference type="Gene3D" id="3.40.800.10">
    <property type="entry name" value="Ureohydrolase domain"/>
    <property type="match status" value="1"/>
</dbReference>
<keyword evidence="2 4" id="KW-0479">Metal-binding</keyword>
<organism evidence="6 7">
    <name type="scientific">Streptomyces tagetis</name>
    <dbReference type="NCBI Taxonomy" id="2820809"/>
    <lineage>
        <taxon>Bacteria</taxon>
        <taxon>Bacillati</taxon>
        <taxon>Actinomycetota</taxon>
        <taxon>Actinomycetes</taxon>
        <taxon>Kitasatosporales</taxon>
        <taxon>Streptomycetaceae</taxon>
        <taxon>Streptomyces</taxon>
    </lineage>
</organism>
<keyword evidence="7" id="KW-1185">Reference proteome</keyword>
<evidence type="ECO:0000256" key="1">
    <source>
        <dbReference type="ARBA" id="ARBA00009227"/>
    </source>
</evidence>
<dbReference type="InterPro" id="IPR020855">
    <property type="entry name" value="Ureohydrolase_Mn_BS"/>
</dbReference>
<evidence type="ECO:0000256" key="2">
    <source>
        <dbReference type="ARBA" id="ARBA00022723"/>
    </source>
</evidence>
<feature type="binding site" evidence="4">
    <location>
        <position position="195"/>
    </location>
    <ligand>
        <name>Mn(2+)</name>
        <dbReference type="ChEBI" id="CHEBI:29035"/>
        <label>1</label>
    </ligand>
</feature>
<dbReference type="InterPro" id="IPR023696">
    <property type="entry name" value="Ureohydrolase_dom_sf"/>
</dbReference>
<dbReference type="SUPFAM" id="SSF52768">
    <property type="entry name" value="Arginase/deacetylase"/>
    <property type="match status" value="1"/>
</dbReference>
<feature type="binding site" evidence="4">
    <location>
        <position position="283"/>
    </location>
    <ligand>
        <name>Mn(2+)</name>
        <dbReference type="ChEBI" id="CHEBI:29035"/>
        <label>1</label>
    </ligand>
</feature>
<evidence type="ECO:0000313" key="6">
    <source>
        <dbReference type="EMBL" id="MBQ0826858.1"/>
    </source>
</evidence>
<evidence type="ECO:0000256" key="3">
    <source>
        <dbReference type="ARBA" id="ARBA00022801"/>
    </source>
</evidence>
<protein>
    <submittedName>
        <fullName evidence="6">Arginase family protein</fullName>
    </submittedName>
</protein>
<keyword evidence="3 5" id="KW-0378">Hydrolase</keyword>
<dbReference type="RefSeq" id="WP_210870513.1">
    <property type="nucleotide sequence ID" value="NZ_JAGPNL010000002.1"/>
</dbReference>
<evidence type="ECO:0000256" key="5">
    <source>
        <dbReference type="RuleBase" id="RU003684"/>
    </source>
</evidence>
<keyword evidence="4" id="KW-0464">Manganese</keyword>
<feature type="binding site" evidence="4">
    <location>
        <position position="197"/>
    </location>
    <ligand>
        <name>Mn(2+)</name>
        <dbReference type="ChEBI" id="CHEBI:29035"/>
        <label>1</label>
    </ligand>
</feature>
<feature type="binding site" evidence="4">
    <location>
        <position position="193"/>
    </location>
    <ligand>
        <name>Mn(2+)</name>
        <dbReference type="ChEBI" id="CHEBI:29035"/>
        <label>1</label>
    </ligand>
</feature>
<dbReference type="InterPro" id="IPR006035">
    <property type="entry name" value="Ureohydrolase"/>
</dbReference>
<feature type="binding site" evidence="4">
    <location>
        <position position="169"/>
    </location>
    <ligand>
        <name>Mn(2+)</name>
        <dbReference type="ChEBI" id="CHEBI:29035"/>
        <label>1</label>
    </ligand>
</feature>
<accession>A0A941B6X9</accession>
<dbReference type="PROSITE" id="PS51409">
    <property type="entry name" value="ARGINASE_2"/>
    <property type="match status" value="1"/>
</dbReference>
<reference evidence="6" key="1">
    <citation type="submission" date="2021-04" db="EMBL/GenBank/DDBJ databases">
        <title>Genome seq and assembly of Streptomyces sp. RG38.</title>
        <authorList>
            <person name="Chhetri G."/>
        </authorList>
    </citation>
    <scope>NUCLEOTIDE SEQUENCE</scope>
    <source>
        <strain evidence="6">RG38</strain>
    </source>
</reference>
<proteinExistence type="inferred from homology"/>
<name>A0A941B6X9_9ACTN</name>
<evidence type="ECO:0000313" key="7">
    <source>
        <dbReference type="Proteomes" id="UP000677875"/>
    </source>
</evidence>
<dbReference type="GO" id="GO:0033389">
    <property type="term" value="P:putrescine biosynthetic process from arginine, via agmatine"/>
    <property type="evidence" value="ECO:0007669"/>
    <property type="project" value="TreeGrafter"/>
</dbReference>
<dbReference type="GO" id="GO:0008783">
    <property type="term" value="F:agmatinase activity"/>
    <property type="evidence" value="ECO:0007669"/>
    <property type="project" value="TreeGrafter"/>
</dbReference>
<dbReference type="PROSITE" id="PS01053">
    <property type="entry name" value="ARGINASE_1"/>
    <property type="match status" value="1"/>
</dbReference>
<comment type="similarity">
    <text evidence="1">Belongs to the arginase family. Agmatinase subfamily.</text>
</comment>
<gene>
    <name evidence="6" type="ORF">J5Y05_10090</name>
</gene>
<sequence>MRNDQIEAMFDRATVIAERSGKRVERRAEALLRPGVPTFAEVDRVRLDGLREYDAVFYGIPFEGFVVKDPRNFYPQGTAPAPGHDVYSRPGAYEAPTAIRQASLFYSIDHSNWLLPERGLVVGDHLRAGDLGDAPIGEQTPEEILEWLPGHIGEITRAGAVPLIFGGDHSVSLPTIAGIFAATGKKLGVVTYDAHYDLSWYPRYWAGSQWARAMEMGALEPANLVHLGIRGVRNSHFWHAAAAELGTTVLTIDDIERRGVEEVSVEARERALSGCDALYVSIDVDVFDPAALPAQKYPEVGGLTAREMLRSLRTVLGDGRELVGFDFSCLGPAYDHQYHGAAVAGRCYIEVLAALAAGRKG</sequence>
<dbReference type="PANTHER" id="PTHR11358">
    <property type="entry name" value="ARGINASE/AGMATINASE"/>
    <property type="match status" value="1"/>
</dbReference>